<sequence length="64" mass="7466">MNPRFIFLGSLGEIQRGKEVIAYRFLVKIKEAETNNLKPLSEFLFKNIQIMKSSDVTLLLLFDF</sequence>
<reference evidence="1 2" key="1">
    <citation type="journal article" date="2018" name="Sci. Rep.">
        <title>Genomic signatures of local adaptation to the degree of environmental predictability in rotifers.</title>
        <authorList>
            <person name="Franch-Gras L."/>
            <person name="Hahn C."/>
            <person name="Garcia-Roger E.M."/>
            <person name="Carmona M.J."/>
            <person name="Serra M."/>
            <person name="Gomez A."/>
        </authorList>
    </citation>
    <scope>NUCLEOTIDE SEQUENCE [LARGE SCALE GENOMIC DNA]</scope>
    <source>
        <strain evidence="1">HYR1</strain>
    </source>
</reference>
<organism evidence="1 2">
    <name type="scientific">Brachionus plicatilis</name>
    <name type="common">Marine rotifer</name>
    <name type="synonym">Brachionus muelleri</name>
    <dbReference type="NCBI Taxonomy" id="10195"/>
    <lineage>
        <taxon>Eukaryota</taxon>
        <taxon>Metazoa</taxon>
        <taxon>Spiralia</taxon>
        <taxon>Gnathifera</taxon>
        <taxon>Rotifera</taxon>
        <taxon>Eurotatoria</taxon>
        <taxon>Monogononta</taxon>
        <taxon>Pseudotrocha</taxon>
        <taxon>Ploima</taxon>
        <taxon>Brachionidae</taxon>
        <taxon>Brachionus</taxon>
    </lineage>
</organism>
<comment type="caution">
    <text evidence="1">The sequence shown here is derived from an EMBL/GenBank/DDBJ whole genome shotgun (WGS) entry which is preliminary data.</text>
</comment>
<evidence type="ECO:0000313" key="1">
    <source>
        <dbReference type="EMBL" id="RMZ93596.1"/>
    </source>
</evidence>
<dbReference type="EMBL" id="REGN01013690">
    <property type="protein sequence ID" value="RMZ93596.1"/>
    <property type="molecule type" value="Genomic_DNA"/>
</dbReference>
<keyword evidence="2" id="KW-1185">Reference proteome</keyword>
<gene>
    <name evidence="1" type="ORF">BpHYR1_009374</name>
</gene>
<dbReference type="Proteomes" id="UP000276133">
    <property type="component" value="Unassembled WGS sequence"/>
</dbReference>
<evidence type="ECO:0000313" key="2">
    <source>
        <dbReference type="Proteomes" id="UP000276133"/>
    </source>
</evidence>
<proteinExistence type="predicted"/>
<protein>
    <submittedName>
        <fullName evidence="1">Uncharacterized protein</fullName>
    </submittedName>
</protein>
<name>A0A3M7P3E0_BRAPC</name>
<accession>A0A3M7P3E0</accession>
<dbReference type="AlphaFoldDB" id="A0A3M7P3E0"/>